<sequence>MNLNHINPSQMNSDNFEIVENYRNEETLRNSFNALADRIFGIDFEKWHSLGFWDESYVCHSILDSSRGCDQREIVANVSTTSMNLEINNRQLKALQIGTVMTHPDFRGRGFADRLMKQVLDRYSDQVDIFFLFANPAAASFYPRHGFVPVSRNRFFVKFPKEADRGPAIDSEKAFTGPGRFLNLNDKDDLEILKKIVADHVPAAGKLRVCGANAIQLWHCVNIYPGRLHYYSDRETILIHCGDEESPEQINLMDVIGKSVHLPSVLQTLIKHYSDGAMGKPEKVRIHFTPNMEELKSWGWNTLTETDDPELFVKYTTPACNAEMLPENAELFPAGLAFPATATA</sequence>
<evidence type="ECO:0000313" key="4">
    <source>
        <dbReference type="EMBL" id="PKK89305.1"/>
    </source>
</evidence>
<reference evidence="4 5" key="1">
    <citation type="journal article" date="2017" name="ISME J.">
        <title>Potential for microbial H2 and metal transformations associated with novel bacteria and archaea in deep terrestrial subsurface sediments.</title>
        <authorList>
            <person name="Hernsdorf A.W."/>
            <person name="Amano Y."/>
            <person name="Miyakawa K."/>
            <person name="Ise K."/>
            <person name="Suzuki Y."/>
            <person name="Anantharaman K."/>
            <person name="Probst A."/>
            <person name="Burstein D."/>
            <person name="Thomas B.C."/>
            <person name="Banfield J.F."/>
        </authorList>
    </citation>
    <scope>NUCLEOTIDE SEQUENCE [LARGE SCALE GENOMIC DNA]</scope>
    <source>
        <strain evidence="4">HGW-Wallbacteria-1</strain>
    </source>
</reference>
<dbReference type="SUPFAM" id="SSF55729">
    <property type="entry name" value="Acyl-CoA N-acyltransferases (Nat)"/>
    <property type="match status" value="1"/>
</dbReference>
<evidence type="ECO:0000256" key="2">
    <source>
        <dbReference type="ARBA" id="ARBA00023315"/>
    </source>
</evidence>
<feature type="domain" description="N-acetyltransferase" evidence="3">
    <location>
        <begin position="26"/>
        <end position="176"/>
    </location>
</feature>
<keyword evidence="1" id="KW-0808">Transferase</keyword>
<proteinExistence type="predicted"/>
<dbReference type="AlphaFoldDB" id="A0A2N1PLV0"/>
<dbReference type="PROSITE" id="PS51186">
    <property type="entry name" value="GNAT"/>
    <property type="match status" value="1"/>
</dbReference>
<accession>A0A2N1PLV0</accession>
<dbReference type="GO" id="GO:0016747">
    <property type="term" value="F:acyltransferase activity, transferring groups other than amino-acyl groups"/>
    <property type="evidence" value="ECO:0007669"/>
    <property type="project" value="InterPro"/>
</dbReference>
<dbReference type="CDD" id="cd04301">
    <property type="entry name" value="NAT_SF"/>
    <property type="match status" value="1"/>
</dbReference>
<name>A0A2N1PLV0_9BACT</name>
<dbReference type="Pfam" id="PF13527">
    <property type="entry name" value="Acetyltransf_9"/>
    <property type="match status" value="1"/>
</dbReference>
<evidence type="ECO:0000313" key="5">
    <source>
        <dbReference type="Proteomes" id="UP000233256"/>
    </source>
</evidence>
<dbReference type="InterPro" id="IPR016181">
    <property type="entry name" value="Acyl_CoA_acyltransferase"/>
</dbReference>
<gene>
    <name evidence="4" type="ORF">CVV64_15055</name>
</gene>
<organism evidence="4 5">
    <name type="scientific">Candidatus Wallbacteria bacterium HGW-Wallbacteria-1</name>
    <dbReference type="NCBI Taxonomy" id="2013854"/>
    <lineage>
        <taxon>Bacteria</taxon>
        <taxon>Candidatus Walliibacteriota</taxon>
    </lineage>
</organism>
<evidence type="ECO:0000259" key="3">
    <source>
        <dbReference type="PROSITE" id="PS51186"/>
    </source>
</evidence>
<dbReference type="Proteomes" id="UP000233256">
    <property type="component" value="Unassembled WGS sequence"/>
</dbReference>
<dbReference type="PANTHER" id="PTHR43420">
    <property type="entry name" value="ACETYLTRANSFERASE"/>
    <property type="match status" value="1"/>
</dbReference>
<dbReference type="EMBL" id="PGXC01000021">
    <property type="protein sequence ID" value="PKK89305.1"/>
    <property type="molecule type" value="Genomic_DNA"/>
</dbReference>
<evidence type="ECO:0000256" key="1">
    <source>
        <dbReference type="ARBA" id="ARBA00022679"/>
    </source>
</evidence>
<dbReference type="InterPro" id="IPR000182">
    <property type="entry name" value="GNAT_dom"/>
</dbReference>
<dbReference type="InterPro" id="IPR050680">
    <property type="entry name" value="YpeA/RimI_acetyltransf"/>
</dbReference>
<keyword evidence="2" id="KW-0012">Acyltransferase</keyword>
<protein>
    <recommendedName>
        <fullName evidence="3">N-acetyltransferase domain-containing protein</fullName>
    </recommendedName>
</protein>
<dbReference type="Gene3D" id="3.40.630.30">
    <property type="match status" value="1"/>
</dbReference>
<dbReference type="PANTHER" id="PTHR43420:SF31">
    <property type="entry name" value="ACETYLTRANSFERASE"/>
    <property type="match status" value="1"/>
</dbReference>
<comment type="caution">
    <text evidence="4">The sequence shown here is derived from an EMBL/GenBank/DDBJ whole genome shotgun (WGS) entry which is preliminary data.</text>
</comment>